<name>A0ACC2UD74_9FUNG</name>
<reference evidence="1" key="1">
    <citation type="submission" date="2022-04" db="EMBL/GenBank/DDBJ databases">
        <title>Genome of the entomopathogenic fungus Entomophthora muscae.</title>
        <authorList>
            <person name="Elya C."/>
            <person name="Lovett B.R."/>
            <person name="Lee E."/>
            <person name="Macias A.M."/>
            <person name="Hajek A.E."/>
            <person name="De Bivort B.L."/>
            <person name="Kasson M.T."/>
            <person name="De Fine Licht H.H."/>
            <person name="Stajich J.E."/>
        </authorList>
    </citation>
    <scope>NUCLEOTIDE SEQUENCE</scope>
    <source>
        <strain evidence="1">Berkeley</strain>
    </source>
</reference>
<gene>
    <name evidence="1" type="ORF">DSO57_1023811</name>
</gene>
<sequence length="239" mass="27743">MIEIPVGFTLVKLNLEALFYLIEEKLPKKWIPDRDQGPQRDDNLIVLKGEFKIHRLTQPLRTQKSWAPLGMCLLSIIIPWRCWEDADCNPYNKFDFSSPAPEVTHFQETKDQPPELYCCPGVLHSLVYFTEYPLNPDYVEFILEEILFYNPEAQTRETKLIGYEGTWITIQPLLFCGKYNHLPTYLVPMTPPLTPQPNHPQKPAAISEYASTQIFGVLYIIFISLNDSMVPSRRPWAIL</sequence>
<dbReference type="EMBL" id="QTSX02000836">
    <property type="protein sequence ID" value="KAJ9084491.1"/>
    <property type="molecule type" value="Genomic_DNA"/>
</dbReference>
<comment type="caution">
    <text evidence="1">The sequence shown here is derived from an EMBL/GenBank/DDBJ whole genome shotgun (WGS) entry which is preliminary data.</text>
</comment>
<dbReference type="Proteomes" id="UP001165960">
    <property type="component" value="Unassembled WGS sequence"/>
</dbReference>
<protein>
    <submittedName>
        <fullName evidence="1">Uncharacterized protein</fullName>
    </submittedName>
</protein>
<accession>A0ACC2UD74</accession>
<organism evidence="1 2">
    <name type="scientific">Entomophthora muscae</name>
    <dbReference type="NCBI Taxonomy" id="34485"/>
    <lineage>
        <taxon>Eukaryota</taxon>
        <taxon>Fungi</taxon>
        <taxon>Fungi incertae sedis</taxon>
        <taxon>Zoopagomycota</taxon>
        <taxon>Entomophthoromycotina</taxon>
        <taxon>Entomophthoromycetes</taxon>
        <taxon>Entomophthorales</taxon>
        <taxon>Entomophthoraceae</taxon>
        <taxon>Entomophthora</taxon>
    </lineage>
</organism>
<evidence type="ECO:0000313" key="1">
    <source>
        <dbReference type="EMBL" id="KAJ9084491.1"/>
    </source>
</evidence>
<keyword evidence="2" id="KW-1185">Reference proteome</keyword>
<proteinExistence type="predicted"/>
<evidence type="ECO:0000313" key="2">
    <source>
        <dbReference type="Proteomes" id="UP001165960"/>
    </source>
</evidence>